<reference evidence="2" key="1">
    <citation type="submission" date="2012-11" db="EMBL/GenBank/DDBJ databases">
        <authorList>
            <person name="Lucero-Rivera Y.E."/>
            <person name="Tovar-Ramirez D."/>
        </authorList>
    </citation>
    <scope>NUCLEOTIDE SEQUENCE [LARGE SCALE GENOMIC DNA]</scope>
    <source>
        <strain evidence="2">Araruama</strain>
    </source>
</reference>
<accession>A0A1V1PB72</accession>
<dbReference type="EMBL" id="ATBP01000180">
    <property type="protein sequence ID" value="ETR72127.1"/>
    <property type="molecule type" value="Genomic_DNA"/>
</dbReference>
<proteinExistence type="predicted"/>
<comment type="caution">
    <text evidence="1">The sequence shown here is derived from an EMBL/GenBank/DDBJ whole genome shotgun (WGS) entry which is preliminary data.</text>
</comment>
<gene>
    <name evidence="1" type="ORF">OMM_07694</name>
</gene>
<name>A0A1V1PB72_9BACT</name>
<evidence type="ECO:0000313" key="2">
    <source>
        <dbReference type="Proteomes" id="UP000189670"/>
    </source>
</evidence>
<organism evidence="1 2">
    <name type="scientific">Candidatus Magnetoglobus multicellularis str. Araruama</name>
    <dbReference type="NCBI Taxonomy" id="890399"/>
    <lineage>
        <taxon>Bacteria</taxon>
        <taxon>Pseudomonadati</taxon>
        <taxon>Thermodesulfobacteriota</taxon>
        <taxon>Desulfobacteria</taxon>
        <taxon>Desulfobacterales</taxon>
        <taxon>Desulfobacteraceae</taxon>
        <taxon>Candidatus Magnetoglobus</taxon>
    </lineage>
</organism>
<sequence length="194" mass="22472">MGHHDHGVTIYPPIQTKKGILILRKFNNLSIPNIPWKTIDIFTLYTSEVHNNLRYDEFRGDIEGIPGPKYLKSAVAVSDGYLLNIIEIEKILTAIELELTVQKKRFDNMSYVEAEKALSIMFSSDLLNLLNHAGQNLEPWKKKLLDGVIWSQSNFNLEKRSEKCLTDVYFRQLKTTIDKIRRNIKDGETIRYSC</sequence>
<dbReference type="AlphaFoldDB" id="A0A1V1PB72"/>
<dbReference type="Proteomes" id="UP000189670">
    <property type="component" value="Unassembled WGS sequence"/>
</dbReference>
<evidence type="ECO:0000313" key="1">
    <source>
        <dbReference type="EMBL" id="ETR72127.1"/>
    </source>
</evidence>
<protein>
    <submittedName>
        <fullName evidence="1">Uncharacterized protein</fullName>
    </submittedName>
</protein>